<keyword evidence="7" id="KW-0175">Coiled coil</keyword>
<organism evidence="11 12">
    <name type="scientific">Rheinheimera tilapiae</name>
    <dbReference type="NCBI Taxonomy" id="875043"/>
    <lineage>
        <taxon>Bacteria</taxon>
        <taxon>Pseudomonadati</taxon>
        <taxon>Pseudomonadota</taxon>
        <taxon>Gammaproteobacteria</taxon>
        <taxon>Chromatiales</taxon>
        <taxon>Chromatiaceae</taxon>
        <taxon>Rheinheimera</taxon>
    </lineage>
</organism>
<evidence type="ECO:0000256" key="6">
    <source>
        <dbReference type="ARBA" id="ARBA00023136"/>
    </source>
</evidence>
<evidence type="ECO:0000256" key="7">
    <source>
        <dbReference type="SAM" id="Coils"/>
    </source>
</evidence>
<feature type="domain" description="Multidrug resistance protein MdtA-like barrel-sandwich hybrid" evidence="9">
    <location>
        <begin position="68"/>
        <end position="288"/>
    </location>
</feature>
<dbReference type="InterPro" id="IPR058982">
    <property type="entry name" value="Beta-barrel_AprE"/>
</dbReference>
<dbReference type="PROSITE" id="PS00543">
    <property type="entry name" value="HLYD_FAMILY"/>
    <property type="match status" value="1"/>
</dbReference>
<feature type="transmembrane region" description="Helical" evidence="8">
    <location>
        <begin position="29"/>
        <end position="48"/>
    </location>
</feature>
<dbReference type="EMBL" id="JBHLXP010000003">
    <property type="protein sequence ID" value="MFC0048958.1"/>
    <property type="molecule type" value="Genomic_DNA"/>
</dbReference>
<evidence type="ECO:0000256" key="1">
    <source>
        <dbReference type="ARBA" id="ARBA00004167"/>
    </source>
</evidence>
<accession>A0ABV6BFW6</accession>
<dbReference type="PANTHER" id="PTHR30386:SF28">
    <property type="entry name" value="EXPORTED PROTEIN"/>
    <property type="match status" value="1"/>
</dbReference>
<keyword evidence="4 8" id="KW-0812">Transmembrane</keyword>
<evidence type="ECO:0000256" key="4">
    <source>
        <dbReference type="ARBA" id="ARBA00022692"/>
    </source>
</evidence>
<evidence type="ECO:0000313" key="12">
    <source>
        <dbReference type="Proteomes" id="UP001589813"/>
    </source>
</evidence>
<keyword evidence="12" id="KW-1185">Reference proteome</keyword>
<dbReference type="Proteomes" id="UP001589813">
    <property type="component" value="Unassembled WGS sequence"/>
</dbReference>
<dbReference type="RefSeq" id="WP_377243949.1">
    <property type="nucleotide sequence ID" value="NZ_JBHLXP010000003.1"/>
</dbReference>
<dbReference type="Pfam" id="PF25917">
    <property type="entry name" value="BSH_RND"/>
    <property type="match status" value="1"/>
</dbReference>
<keyword evidence="6 8" id="KW-0472">Membrane</keyword>
<dbReference type="SUPFAM" id="SSF111369">
    <property type="entry name" value="HlyD-like secretion proteins"/>
    <property type="match status" value="1"/>
</dbReference>
<dbReference type="Gene3D" id="2.40.50.100">
    <property type="match status" value="1"/>
</dbReference>
<dbReference type="PRINTS" id="PR01490">
    <property type="entry name" value="RTXTOXIND"/>
</dbReference>
<keyword evidence="3" id="KW-0813">Transport</keyword>
<comment type="subcellular location">
    <subcellularLocation>
        <location evidence="1">Membrane</location>
        <topology evidence="1">Single-pass membrane protein</topology>
    </subcellularLocation>
</comment>
<protein>
    <submittedName>
        <fullName evidence="11">HlyD family secretion protein</fullName>
    </submittedName>
</protein>
<dbReference type="InterPro" id="IPR006144">
    <property type="entry name" value="Secretion_HlyD_CS"/>
</dbReference>
<evidence type="ECO:0000313" key="11">
    <source>
        <dbReference type="EMBL" id="MFC0048958.1"/>
    </source>
</evidence>
<comment type="similarity">
    <text evidence="2">Belongs to the membrane fusion protein (MFP) (TC 8.A.1) family.</text>
</comment>
<proteinExistence type="inferred from homology"/>
<comment type="caution">
    <text evidence="11">The sequence shown here is derived from an EMBL/GenBank/DDBJ whole genome shotgun (WGS) entry which is preliminary data.</text>
</comment>
<name>A0ABV6BFW6_9GAMM</name>
<evidence type="ECO:0000256" key="5">
    <source>
        <dbReference type="ARBA" id="ARBA00022989"/>
    </source>
</evidence>
<evidence type="ECO:0000259" key="9">
    <source>
        <dbReference type="Pfam" id="PF25917"/>
    </source>
</evidence>
<sequence length="413" mass="46353">MSSIFRPEVLARQQQRLQGQINLTRPPQLVWLSLLLLVIAVLSISFLLSADYTRKETVQGLLQPVQGQVRVQAQNSGVVSKLNVQEGQQVKAGTPLLQLNSSKIGAGQTDLSQSLQTEMGRMLDNKINEQQQLQQRHQLELQALQNQITNDKARLQELALQLVTFRERLTINQQQLAQLQKLSGSGYISGLEINKQKDALLALQQQEKSLQSEQLKLQQQLQQNQDLLSQLPLRQQTELAQIDNQLSALKNQRTELQQQQEIWLTAPVDGQVSALRISAGQTLDAGAVALTLLPVNAELEAILYVPTRSIAFVSAGQPVRIRYDAFPFQRFGVFSGTVHELSNTVLLPSEVAEVALQQPSYRLKVRLSGQSIQAYQRELPLKAGMTLQADLITEQRNLWQWLFDPILALRGQF</sequence>
<gene>
    <name evidence="11" type="ORF">ACFFJP_11745</name>
</gene>
<keyword evidence="5 8" id="KW-1133">Transmembrane helix</keyword>
<reference evidence="11 12" key="1">
    <citation type="submission" date="2024-09" db="EMBL/GenBank/DDBJ databases">
        <authorList>
            <person name="Sun Q."/>
            <person name="Mori K."/>
        </authorList>
    </citation>
    <scope>NUCLEOTIDE SEQUENCE [LARGE SCALE GENOMIC DNA]</scope>
    <source>
        <strain evidence="11 12">KCTC 23315</strain>
    </source>
</reference>
<evidence type="ECO:0000256" key="3">
    <source>
        <dbReference type="ARBA" id="ARBA00022448"/>
    </source>
</evidence>
<feature type="domain" description="AprE-like beta-barrel" evidence="10">
    <location>
        <begin position="303"/>
        <end position="393"/>
    </location>
</feature>
<evidence type="ECO:0000256" key="8">
    <source>
        <dbReference type="SAM" id="Phobius"/>
    </source>
</evidence>
<feature type="coiled-coil region" evidence="7">
    <location>
        <begin position="127"/>
        <end position="161"/>
    </location>
</feature>
<dbReference type="Gene3D" id="2.40.30.170">
    <property type="match status" value="1"/>
</dbReference>
<evidence type="ECO:0000259" key="10">
    <source>
        <dbReference type="Pfam" id="PF26002"/>
    </source>
</evidence>
<evidence type="ECO:0000256" key="2">
    <source>
        <dbReference type="ARBA" id="ARBA00009477"/>
    </source>
</evidence>
<dbReference type="Pfam" id="PF26002">
    <property type="entry name" value="Beta-barrel_AprE"/>
    <property type="match status" value="1"/>
</dbReference>
<dbReference type="InterPro" id="IPR050739">
    <property type="entry name" value="MFP"/>
</dbReference>
<dbReference type="PANTHER" id="PTHR30386">
    <property type="entry name" value="MEMBRANE FUSION SUBUNIT OF EMRAB-TOLC MULTIDRUG EFFLUX PUMP"/>
    <property type="match status" value="1"/>
</dbReference>
<dbReference type="InterPro" id="IPR058625">
    <property type="entry name" value="MdtA-like_BSH"/>
</dbReference>
<feature type="coiled-coil region" evidence="7">
    <location>
        <begin position="193"/>
        <end position="262"/>
    </location>
</feature>